<accession>A0A1R3T7S6</accession>
<proteinExistence type="inferred from homology"/>
<dbReference type="PANTHER" id="PTHR43201">
    <property type="entry name" value="ACYL-COA SYNTHETASE"/>
    <property type="match status" value="1"/>
</dbReference>
<evidence type="ECO:0000313" key="3">
    <source>
        <dbReference type="EMBL" id="SCD21338.1"/>
    </source>
</evidence>
<keyword evidence="3" id="KW-0436">Ligase</keyword>
<dbReference type="STRING" id="1642647.PSM36_2537"/>
<dbReference type="PANTHER" id="PTHR43201:SF8">
    <property type="entry name" value="ACYL-COA SYNTHETASE FAMILY MEMBER 3"/>
    <property type="match status" value="1"/>
</dbReference>
<evidence type="ECO:0000259" key="2">
    <source>
        <dbReference type="Pfam" id="PF00501"/>
    </source>
</evidence>
<dbReference type="AlphaFoldDB" id="A0A1R3T7S6"/>
<feature type="domain" description="AMP-dependent synthetase/ligase" evidence="2">
    <location>
        <begin position="45"/>
        <end position="221"/>
    </location>
</feature>
<dbReference type="Proteomes" id="UP000187464">
    <property type="component" value="Chromosome I"/>
</dbReference>
<comment type="similarity">
    <text evidence="1">Belongs to the ATP-dependent AMP-binding enzyme family.</text>
</comment>
<protein>
    <submittedName>
        <fullName evidence="3">O-succinylbenzoate-CoA ligase</fullName>
    </submittedName>
</protein>
<dbReference type="EMBL" id="LT605205">
    <property type="protein sequence ID" value="SCD21338.1"/>
    <property type="molecule type" value="Genomic_DNA"/>
</dbReference>
<dbReference type="Gene3D" id="3.40.50.12780">
    <property type="entry name" value="N-terminal domain of ligase-like"/>
    <property type="match status" value="1"/>
</dbReference>
<dbReference type="InterPro" id="IPR042099">
    <property type="entry name" value="ANL_N_sf"/>
</dbReference>
<dbReference type="RefSeq" id="WP_083711043.1">
    <property type="nucleotide sequence ID" value="NZ_LT605205.1"/>
</dbReference>
<dbReference type="InterPro" id="IPR045851">
    <property type="entry name" value="AMP-bd_C_sf"/>
</dbReference>
<dbReference type="InterPro" id="IPR000873">
    <property type="entry name" value="AMP-dep_synth/lig_dom"/>
</dbReference>
<evidence type="ECO:0000313" key="4">
    <source>
        <dbReference type="Proteomes" id="UP000187464"/>
    </source>
</evidence>
<dbReference type="GO" id="GO:0031956">
    <property type="term" value="F:medium-chain fatty acid-CoA ligase activity"/>
    <property type="evidence" value="ECO:0007669"/>
    <property type="project" value="TreeGrafter"/>
</dbReference>
<dbReference type="SUPFAM" id="SSF56801">
    <property type="entry name" value="Acetyl-CoA synthetase-like"/>
    <property type="match status" value="1"/>
</dbReference>
<reference evidence="3 4" key="1">
    <citation type="submission" date="2016-08" db="EMBL/GenBank/DDBJ databases">
        <authorList>
            <person name="Seilhamer J.J."/>
        </authorList>
    </citation>
    <scope>NUCLEOTIDE SEQUENCE [LARGE SCALE GENOMIC DNA]</scope>
    <source>
        <strain evidence="3">M3/6</strain>
    </source>
</reference>
<keyword evidence="4" id="KW-1185">Reference proteome</keyword>
<sequence>MSQISIEGIIYTPADFTGDQIDDFADKSTFRRQLYLFLKEWFSNSPTLRLHTSGSTGKPKKIVVRKEQMLQSAKSTCGFFGLGKGDRALLCLPLEYIAGKMMVVRALYAGLDIYPVEPCGHPLAGTVIPFDFAAMIPLQAYNSLQTTEEKQRLSRIKHLIIGGGAIDQTLERELKMFPNAIYSTYGMTETLSHIALRRISGAEASSYYSPFPSVRLALSEDNRLIVDAPLVADEPFTTNDIAELRPDSSFRIIGRIDNVINSGGIKIQIEEVEQVLQPHITGNFAITSIPHPKLGEAIILMIEQSDDPGYVEKAIRQLLPRHQQPLLIHIVETIPQTGNGKTDRLAMKQLAKKINLSSPTTGYIH</sequence>
<evidence type="ECO:0000256" key="1">
    <source>
        <dbReference type="ARBA" id="ARBA00006432"/>
    </source>
</evidence>
<dbReference type="Gene3D" id="3.30.300.30">
    <property type="match status" value="1"/>
</dbReference>
<dbReference type="Pfam" id="PF00501">
    <property type="entry name" value="AMP-binding"/>
    <property type="match status" value="1"/>
</dbReference>
<gene>
    <name evidence="3" type="ORF">PSM36_2537</name>
</gene>
<dbReference type="KEGG" id="psac:PSM36_2537"/>
<name>A0A1R3T7S6_9BACT</name>
<dbReference type="GO" id="GO:0006631">
    <property type="term" value="P:fatty acid metabolic process"/>
    <property type="evidence" value="ECO:0007669"/>
    <property type="project" value="TreeGrafter"/>
</dbReference>
<organism evidence="3 4">
    <name type="scientific">Proteiniphilum saccharofermentans</name>
    <dbReference type="NCBI Taxonomy" id="1642647"/>
    <lineage>
        <taxon>Bacteria</taxon>
        <taxon>Pseudomonadati</taxon>
        <taxon>Bacteroidota</taxon>
        <taxon>Bacteroidia</taxon>
        <taxon>Bacteroidales</taxon>
        <taxon>Dysgonomonadaceae</taxon>
        <taxon>Proteiniphilum</taxon>
    </lineage>
</organism>